<dbReference type="EMBL" id="JAIWYP010000006">
    <property type="protein sequence ID" value="KAH3804041.1"/>
    <property type="molecule type" value="Genomic_DNA"/>
</dbReference>
<sequence length="114" mass="12644">MCSRIVKETRGQPKHIYGRPVAYPAIPERHTAATRPSRMVLSSRIVTDHHGRFEPPKTAVWETGAPTTFPNVPGPTRINMAATRLKCRKKPDMNCVIPASVWDLGNTALLLACK</sequence>
<evidence type="ECO:0000313" key="3">
    <source>
        <dbReference type="Proteomes" id="UP000828390"/>
    </source>
</evidence>
<feature type="region of interest" description="Disordered" evidence="1">
    <location>
        <begin position="46"/>
        <end position="75"/>
    </location>
</feature>
<organism evidence="2 3">
    <name type="scientific">Dreissena polymorpha</name>
    <name type="common">Zebra mussel</name>
    <name type="synonym">Mytilus polymorpha</name>
    <dbReference type="NCBI Taxonomy" id="45954"/>
    <lineage>
        <taxon>Eukaryota</taxon>
        <taxon>Metazoa</taxon>
        <taxon>Spiralia</taxon>
        <taxon>Lophotrochozoa</taxon>
        <taxon>Mollusca</taxon>
        <taxon>Bivalvia</taxon>
        <taxon>Autobranchia</taxon>
        <taxon>Heteroconchia</taxon>
        <taxon>Euheterodonta</taxon>
        <taxon>Imparidentia</taxon>
        <taxon>Neoheterodontei</taxon>
        <taxon>Myida</taxon>
        <taxon>Dreissenoidea</taxon>
        <taxon>Dreissenidae</taxon>
        <taxon>Dreissena</taxon>
    </lineage>
</organism>
<dbReference type="Proteomes" id="UP000828390">
    <property type="component" value="Unassembled WGS sequence"/>
</dbReference>
<gene>
    <name evidence="2" type="ORF">DPMN_132317</name>
</gene>
<comment type="caution">
    <text evidence="2">The sequence shown here is derived from an EMBL/GenBank/DDBJ whole genome shotgun (WGS) entry which is preliminary data.</text>
</comment>
<reference evidence="2" key="2">
    <citation type="submission" date="2020-11" db="EMBL/GenBank/DDBJ databases">
        <authorList>
            <person name="McCartney M.A."/>
            <person name="Auch B."/>
            <person name="Kono T."/>
            <person name="Mallez S."/>
            <person name="Becker A."/>
            <person name="Gohl D.M."/>
            <person name="Silverstein K.A.T."/>
            <person name="Koren S."/>
            <person name="Bechman K.B."/>
            <person name="Herman A."/>
            <person name="Abrahante J.E."/>
            <person name="Garbe J."/>
        </authorList>
    </citation>
    <scope>NUCLEOTIDE SEQUENCE</scope>
    <source>
        <strain evidence="2">Duluth1</strain>
        <tissue evidence="2">Whole animal</tissue>
    </source>
</reference>
<reference evidence="2" key="1">
    <citation type="journal article" date="2019" name="bioRxiv">
        <title>The Genome of the Zebra Mussel, Dreissena polymorpha: A Resource for Invasive Species Research.</title>
        <authorList>
            <person name="McCartney M.A."/>
            <person name="Auch B."/>
            <person name="Kono T."/>
            <person name="Mallez S."/>
            <person name="Zhang Y."/>
            <person name="Obille A."/>
            <person name="Becker A."/>
            <person name="Abrahante J.E."/>
            <person name="Garbe J."/>
            <person name="Badalamenti J.P."/>
            <person name="Herman A."/>
            <person name="Mangelson H."/>
            <person name="Liachko I."/>
            <person name="Sullivan S."/>
            <person name="Sone E.D."/>
            <person name="Koren S."/>
            <person name="Silverstein K.A.T."/>
            <person name="Beckman K.B."/>
            <person name="Gohl D.M."/>
        </authorList>
    </citation>
    <scope>NUCLEOTIDE SEQUENCE</scope>
    <source>
        <strain evidence="2">Duluth1</strain>
        <tissue evidence="2">Whole animal</tissue>
    </source>
</reference>
<evidence type="ECO:0000256" key="1">
    <source>
        <dbReference type="SAM" id="MobiDB-lite"/>
    </source>
</evidence>
<proteinExistence type="predicted"/>
<keyword evidence="3" id="KW-1185">Reference proteome</keyword>
<name>A0A9D4FVW5_DREPO</name>
<accession>A0A9D4FVW5</accession>
<protein>
    <submittedName>
        <fullName evidence="2">Uncharacterized protein</fullName>
    </submittedName>
</protein>
<feature type="compositionally biased region" description="Basic and acidic residues" evidence="1">
    <location>
        <begin position="46"/>
        <end position="55"/>
    </location>
</feature>
<dbReference type="AlphaFoldDB" id="A0A9D4FVW5"/>
<evidence type="ECO:0000313" key="2">
    <source>
        <dbReference type="EMBL" id="KAH3804041.1"/>
    </source>
</evidence>